<dbReference type="Proteomes" id="UP000224740">
    <property type="component" value="Unassembled WGS sequence"/>
</dbReference>
<feature type="domain" description="Methyl-accepting transducer" evidence="7">
    <location>
        <begin position="493"/>
        <end position="715"/>
    </location>
</feature>
<feature type="domain" description="HAMP" evidence="8">
    <location>
        <begin position="395"/>
        <end position="442"/>
    </location>
</feature>
<dbReference type="Gene3D" id="1.10.287.950">
    <property type="entry name" value="Methyl-accepting chemotaxis protein"/>
    <property type="match status" value="1"/>
</dbReference>
<dbReference type="GO" id="GO:0005886">
    <property type="term" value="C:plasma membrane"/>
    <property type="evidence" value="ECO:0007669"/>
    <property type="project" value="TreeGrafter"/>
</dbReference>
<evidence type="ECO:0000256" key="1">
    <source>
        <dbReference type="ARBA" id="ARBA00022500"/>
    </source>
</evidence>
<evidence type="ECO:0000256" key="3">
    <source>
        <dbReference type="PROSITE-ProRule" id="PRU00284"/>
    </source>
</evidence>
<evidence type="ECO:0000313" key="10">
    <source>
        <dbReference type="EMBL" id="PHO15060.1"/>
    </source>
</evidence>
<proteinExistence type="inferred from homology"/>
<dbReference type="PROSITE" id="PS50111">
    <property type="entry name" value="CHEMOTAXIS_TRANSDUC_2"/>
    <property type="match status" value="1"/>
</dbReference>
<reference evidence="9 12" key="3">
    <citation type="submission" date="2018-08" db="EMBL/GenBank/DDBJ databases">
        <title>Complete genome of the Arcobacter marinus type strain JCM 15502.</title>
        <authorList>
            <person name="Miller W.G."/>
            <person name="Yee E."/>
            <person name="Huynh S."/>
            <person name="Parker C.T."/>
        </authorList>
    </citation>
    <scope>NUCLEOTIDE SEQUENCE [LARGE SCALE GENOMIC DNA]</scope>
    <source>
        <strain evidence="9 12">JCM 15502</strain>
    </source>
</reference>
<evidence type="ECO:0000259" key="8">
    <source>
        <dbReference type="PROSITE" id="PS50885"/>
    </source>
</evidence>
<dbReference type="PRINTS" id="PR00260">
    <property type="entry name" value="CHEMTRNSDUCR"/>
</dbReference>
<evidence type="ECO:0000256" key="2">
    <source>
        <dbReference type="ARBA" id="ARBA00029447"/>
    </source>
</evidence>
<evidence type="ECO:0000256" key="6">
    <source>
        <dbReference type="SAM" id="Phobius"/>
    </source>
</evidence>
<sequence>MLSKMSIKQKLILIMSIPLCVVILLAAKLGYDSYKYNDNLKQLDKVIILSTKIGALVHETQKERGMTAGYLGSKGTKFENKLPSQRNLTNNRLEEIKTFLSNFNKNNYSQEFRSNLENSLQNLTRLSKIRSEVTNLQIKTSDAIGYYTNTNAMLLNTISSITKLSSNAKVSQDLIAYMNFLLSKERAGIERAVGTNTFARDNFGPKMKAKFYNLIAAQNSYMDSFLKVSDTLAKNFYTQTVRGKAIEEVNKMRDIALYSQKDSNFGVDAAYWFDTITDKINLLKKVENFLAEHLIETIDKEMNDARFEMILFGILSAIGVMLTLILARTIAFTILIDVDLVRKGLTDFFAFINFEKDDINLEIVDSKDELGMMSKLINENINKTKANIQADKRLIANTIEVANKINKGHLDTRISEDSNNPALSELKDIINQMLETLNSNFENIMTVLNSYSKLDFKPKLEDNNLEGIIKELEDDVNILRDVITETLVENKKTGLVLNQSANTLTLNMDQIANAANSQATSLEETAASLEEITSNIKNNTETTVQMASYGEKVKYSVSSGRELANSTANSMEDINNQTNAITEAITVIDQISFQTNILSLNAAVEASTAGEAGKGFAVVAQEVRNLANRSAEAAKQIKDLVEQAQQKTTEGKKVADNMITGYEELNENINKTLDLIDNVTIASKEQSTGMIQINDVVNNLDKITQENAQNASQADVIAKKTLEISNMIIEHADAKDFDGKNSITIEKEENRTNHNFQNKKNSKVKKRIKSDNNFSDNTSNDDWESF</sequence>
<dbReference type="EMBL" id="CP032101">
    <property type="protein sequence ID" value="AXX87741.1"/>
    <property type="molecule type" value="Genomic_DNA"/>
</dbReference>
<dbReference type="Pfam" id="PF00015">
    <property type="entry name" value="MCPsignal"/>
    <property type="match status" value="1"/>
</dbReference>
<dbReference type="PROSITE" id="PS50885">
    <property type="entry name" value="HAMP"/>
    <property type="match status" value="1"/>
</dbReference>
<reference evidence="10" key="2">
    <citation type="submission" date="2017-09" db="EMBL/GenBank/DDBJ databases">
        <authorList>
            <person name="Perez-Cataluna A."/>
            <person name="Figueras M.J."/>
            <person name="Salas-Masso N."/>
        </authorList>
    </citation>
    <scope>NUCLEOTIDE SEQUENCE</scope>
    <source>
        <strain evidence="10">CECT 7727</strain>
    </source>
</reference>
<dbReference type="Pfam" id="PF08376">
    <property type="entry name" value="NIT"/>
    <property type="match status" value="1"/>
</dbReference>
<dbReference type="GO" id="GO:0004888">
    <property type="term" value="F:transmembrane signaling receptor activity"/>
    <property type="evidence" value="ECO:0007669"/>
    <property type="project" value="InterPro"/>
</dbReference>
<feature type="transmembrane region" description="Helical" evidence="6">
    <location>
        <begin position="309"/>
        <end position="336"/>
    </location>
</feature>
<evidence type="ECO:0000259" key="7">
    <source>
        <dbReference type="PROSITE" id="PS50111"/>
    </source>
</evidence>
<evidence type="ECO:0000256" key="4">
    <source>
        <dbReference type="SAM" id="Coils"/>
    </source>
</evidence>
<dbReference type="PANTHER" id="PTHR43531">
    <property type="entry name" value="PROTEIN ICFG"/>
    <property type="match status" value="1"/>
</dbReference>
<feature type="coiled-coil region" evidence="4">
    <location>
        <begin position="623"/>
        <end position="682"/>
    </location>
</feature>
<evidence type="ECO:0000313" key="12">
    <source>
        <dbReference type="Proteomes" id="UP000264693"/>
    </source>
</evidence>
<evidence type="ECO:0000256" key="5">
    <source>
        <dbReference type="SAM" id="MobiDB-lite"/>
    </source>
</evidence>
<organism evidence="9 12">
    <name type="scientific">Malaciobacter marinus</name>
    <dbReference type="NCBI Taxonomy" id="505249"/>
    <lineage>
        <taxon>Bacteria</taxon>
        <taxon>Pseudomonadati</taxon>
        <taxon>Campylobacterota</taxon>
        <taxon>Epsilonproteobacteria</taxon>
        <taxon>Campylobacterales</taxon>
        <taxon>Arcobacteraceae</taxon>
        <taxon>Malaciobacter</taxon>
    </lineage>
</organism>
<dbReference type="RefSeq" id="WP_099311365.1">
    <property type="nucleotide sequence ID" value="NZ_CP032101.1"/>
</dbReference>
<dbReference type="GO" id="GO:0007165">
    <property type="term" value="P:signal transduction"/>
    <property type="evidence" value="ECO:0007669"/>
    <property type="project" value="UniProtKB-KW"/>
</dbReference>
<reference evidence="11" key="1">
    <citation type="submission" date="2017-09" db="EMBL/GenBank/DDBJ databases">
        <title>Arcobacter canalis sp. nov., a new species isolated from a water canal contaminated with urban sewage.</title>
        <authorList>
            <person name="Perez-Cataluna A."/>
            <person name="Salas-Masso N."/>
            <person name="Figueras M.J."/>
        </authorList>
    </citation>
    <scope>NUCLEOTIDE SEQUENCE [LARGE SCALE GENOMIC DNA]</scope>
    <source>
        <strain evidence="11">CECT 7727</strain>
    </source>
</reference>
<keyword evidence="6" id="KW-1133">Transmembrane helix</keyword>
<dbReference type="InterPro" id="IPR051310">
    <property type="entry name" value="MCP_chemotaxis"/>
</dbReference>
<dbReference type="SMART" id="SM00283">
    <property type="entry name" value="MA"/>
    <property type="match status" value="1"/>
</dbReference>
<dbReference type="CDD" id="cd11386">
    <property type="entry name" value="MCP_signal"/>
    <property type="match status" value="1"/>
</dbReference>
<dbReference type="AlphaFoldDB" id="A0A347TMB3"/>
<dbReference type="Proteomes" id="UP000264693">
    <property type="component" value="Chromosome"/>
</dbReference>
<keyword evidence="6" id="KW-0812">Transmembrane</keyword>
<dbReference type="PANTHER" id="PTHR43531:SF11">
    <property type="entry name" value="METHYL-ACCEPTING CHEMOTAXIS PROTEIN 3"/>
    <property type="match status" value="1"/>
</dbReference>
<keyword evidence="6" id="KW-0472">Membrane</keyword>
<keyword evidence="1" id="KW-0145">Chemotaxis</keyword>
<dbReference type="InterPro" id="IPR013587">
    <property type="entry name" value="Nitrate/nitrite_sensing"/>
</dbReference>
<dbReference type="SUPFAM" id="SSF58104">
    <property type="entry name" value="Methyl-accepting chemotaxis protein (MCP) signaling domain"/>
    <property type="match status" value="1"/>
</dbReference>
<name>A0A347TMB3_9BACT</name>
<keyword evidence="4" id="KW-0175">Coiled coil</keyword>
<dbReference type="InterPro" id="IPR004090">
    <property type="entry name" value="Chemotax_Me-accpt_rcpt"/>
</dbReference>
<dbReference type="InterPro" id="IPR003660">
    <property type="entry name" value="HAMP_dom"/>
</dbReference>
<accession>A0A347TMB3</accession>
<feature type="coiled-coil region" evidence="4">
    <location>
        <begin position="469"/>
        <end position="532"/>
    </location>
</feature>
<evidence type="ECO:0000313" key="9">
    <source>
        <dbReference type="EMBL" id="AXX87741.1"/>
    </source>
</evidence>
<dbReference type="InterPro" id="IPR004089">
    <property type="entry name" value="MCPsignal_dom"/>
</dbReference>
<comment type="similarity">
    <text evidence="2">Belongs to the methyl-accepting chemotaxis (MCP) protein family.</text>
</comment>
<keyword evidence="3" id="KW-0807">Transducer</keyword>
<feature type="region of interest" description="Disordered" evidence="5">
    <location>
        <begin position="750"/>
        <end position="786"/>
    </location>
</feature>
<dbReference type="GO" id="GO:0006935">
    <property type="term" value="P:chemotaxis"/>
    <property type="evidence" value="ECO:0007669"/>
    <property type="project" value="UniProtKB-KW"/>
</dbReference>
<protein>
    <submittedName>
        <fullName evidence="10">Chemotaxis protein</fullName>
    </submittedName>
    <submittedName>
        <fullName evidence="9">NIT sensor-containing MCP-domain signal transduction protein</fullName>
    </submittedName>
</protein>
<dbReference type="EMBL" id="NXAO01000040">
    <property type="protein sequence ID" value="PHO15060.1"/>
    <property type="molecule type" value="Genomic_DNA"/>
</dbReference>
<dbReference type="Gene3D" id="1.20.120.1530">
    <property type="match status" value="1"/>
</dbReference>
<keyword evidence="11" id="KW-1185">Reference proteome</keyword>
<evidence type="ECO:0000313" key="11">
    <source>
        <dbReference type="Proteomes" id="UP000224740"/>
    </source>
</evidence>
<gene>
    <name evidence="9" type="ORF">AMRN_2021</name>
    <name evidence="10" type="ORF">CPH92_08815</name>
</gene>
<dbReference type="KEGG" id="amar:AMRN_2021"/>